<evidence type="ECO:0000256" key="1">
    <source>
        <dbReference type="SAM" id="Phobius"/>
    </source>
</evidence>
<organism evidence="2">
    <name type="scientific">Gordis virus</name>
    <dbReference type="NCBI Taxonomy" id="2800918"/>
    <lineage>
        <taxon>Viruses</taxon>
        <taxon>Riboviria</taxon>
        <taxon>Orthornavirae</taxon>
        <taxon>Negarnaviricota</taxon>
        <taxon>Haploviricotina</taxon>
        <taxon>Monjiviricetes</taxon>
        <taxon>Mononegavirales</taxon>
        <taxon>Xinmoviridae</taxon>
        <taxon>Gordisvirus</taxon>
        <taxon>Gordisvirus californiense</taxon>
    </lineage>
</organism>
<accession>A0A894KF30</accession>
<evidence type="ECO:0000313" key="2">
    <source>
        <dbReference type="EMBL" id="QRW42739.1"/>
    </source>
</evidence>
<reference evidence="2" key="1">
    <citation type="journal article" date="2020" name="bioRxiv">
        <title>Single mosquito metatranscriptomics identifies vectors, emerging pathogens and reservoirs in one assay.</title>
        <authorList>
            <person name="Batson J."/>
            <person name="Dudas G."/>
            <person name="Haas-Stapleton E."/>
            <person name="Kistler A.L."/>
            <person name="Li L.M."/>
            <person name="Logan P."/>
            <person name="Ratnasiri K."/>
            <person name="Retallack H."/>
        </authorList>
    </citation>
    <scope>NUCLEOTIDE SEQUENCE</scope>
    <source>
        <strain evidence="2">CMS001_025_ALCO</strain>
    </source>
</reference>
<dbReference type="Pfam" id="PF24664">
    <property type="entry name" value="Monjiviricetes_fusion"/>
    <property type="match status" value="1"/>
</dbReference>
<keyword evidence="1" id="KW-0812">Transmembrane</keyword>
<protein>
    <submittedName>
        <fullName evidence="2">Glycoprotein</fullName>
    </submittedName>
</protein>
<feature type="transmembrane region" description="Helical" evidence="1">
    <location>
        <begin position="582"/>
        <end position="601"/>
    </location>
</feature>
<sequence length="626" mass="71172">MYRFFLFASVLMVVEALIAFDCHGSKLNMTSISLVTTPECIATKKNITIEDIRIALSQTSIQYETTFMRCNVETLNLIGRCGKSIDTFADKSLFSEIISITRDECSNMVRTRTYRASTSNGKVDFKLTGGLTRESYTTRGSFSDGSCNPGTDLTRNGITYTRPIVNTEYSITTGSGTALVDVESDTVKFPGGAVCKYSDENCFSADLGYLFWDKPRPKCNDQKEKSLIYSGIANLVTVVDETTQKFVQVTHDGYDFQILLSERTEYICGYRSYHTEHPNLYVTILNMDNPFLDLERRVTPLDVNLLNYVNSKIVYSVRHINQEVDRLFSVFQRDRCESHNRITENMMTLAILSPIEFAYMYGGQGYTAVRRGEVIYLARCSPVVVEINMGESRCFNELPVSYENRTMFMSPRNRVLVPVGKPVDCLPDLMPKFLLGDMWYIKTEHGLMKTISPSTISQEPLSYKFEVMGDLASGGLYTSELIQKYQKALVSPIVSDIITYRLKDSIQGESTLPEGYSFVSGFKPVDFSTIQSRVSTWWDHFTGKATTLGSWMGFILLIFGFWKMIIYGVGCFFNFRAINQELNWLIAIPLCLFESLTSLFLHGRLLENWKRTRTMVVERDTQIPLV</sequence>
<feature type="transmembrane region" description="Helical" evidence="1">
    <location>
        <begin position="551"/>
        <end position="575"/>
    </location>
</feature>
<keyword evidence="1" id="KW-1133">Transmembrane helix</keyword>
<keyword evidence="1" id="KW-0472">Membrane</keyword>
<dbReference type="EMBL" id="MW435015">
    <property type="protein sequence ID" value="QRW42739.1"/>
    <property type="molecule type" value="Genomic_RNA"/>
</dbReference>
<name>A0A894KF30_9MONO</name>
<proteinExistence type="predicted"/>